<evidence type="ECO:0000256" key="4">
    <source>
        <dbReference type="ARBA" id="ARBA00022771"/>
    </source>
</evidence>
<dbReference type="GO" id="GO:0005634">
    <property type="term" value="C:nucleus"/>
    <property type="evidence" value="ECO:0007669"/>
    <property type="project" value="UniProtKB-SubCell"/>
</dbReference>
<evidence type="ECO:0000313" key="11">
    <source>
        <dbReference type="EnsemblMetazoa" id="AMEC000096-PA"/>
    </source>
</evidence>
<dbReference type="VEuPathDB" id="VectorBase:AMEC000096"/>
<evidence type="ECO:0000256" key="8">
    <source>
        <dbReference type="ARBA" id="ARBA00023163"/>
    </source>
</evidence>
<name>A0A182TD01_9DIPT</name>
<sequence>EEEEEKELEEDLIDDEEKEAHVHGELGQEEEEEEEVQLGSDEEEEEDDDEEEEEEEEDEEEEEEDEYDDDDVYEVEPRPVAGRYERVDASSQPEPHGRRRLLMVVSKPATATVTAAEAAEPNGPYERPLPVDPVAEVVASGSLVVKRLPAAVPGTPDDEKDLLEAGPSTRMLERSGIPRPKFRITNADPFRPAAGLEPVRKTEVDAEPEYECSDSKDFLEQSLGSNPAVGGTTVAAHEQIQTTGEPLVALKAAKAEPMERTPSTESLNIRTDEKMPAKGEISEQESNGDMDMTSWNHRVSFCAIGAHAFSPPFANDVLWSPFPKLASLKDVCRGREYAHLSELVRFIDRTGVLESEQPQSGHLCRDGPFLPPAATAATAAATTQW</sequence>
<dbReference type="Proteomes" id="UP000075902">
    <property type="component" value="Unassembled WGS sequence"/>
</dbReference>
<keyword evidence="7" id="KW-0238">DNA-binding</keyword>
<keyword evidence="2" id="KW-0479">Metal-binding</keyword>
<dbReference type="EnsemblMetazoa" id="AMEC000096-RA">
    <property type="protein sequence ID" value="AMEC000096-PA"/>
    <property type="gene ID" value="AMEC000096"/>
</dbReference>
<dbReference type="STRING" id="34690.A0A182TD01"/>
<keyword evidence="5" id="KW-0862">Zinc</keyword>
<feature type="compositionally biased region" description="Acidic residues" evidence="10">
    <location>
        <begin position="27"/>
        <end position="74"/>
    </location>
</feature>
<evidence type="ECO:0000256" key="5">
    <source>
        <dbReference type="ARBA" id="ARBA00022833"/>
    </source>
</evidence>
<keyword evidence="6" id="KW-0805">Transcription regulation</keyword>
<feature type="region of interest" description="Disordered" evidence="10">
    <location>
        <begin position="150"/>
        <end position="190"/>
    </location>
</feature>
<dbReference type="AlphaFoldDB" id="A0A182TD01"/>
<accession>A0A182TD01</accession>
<evidence type="ECO:0000313" key="12">
    <source>
        <dbReference type="Proteomes" id="UP000075902"/>
    </source>
</evidence>
<keyword evidence="8" id="KW-0804">Transcription</keyword>
<evidence type="ECO:0000256" key="9">
    <source>
        <dbReference type="ARBA" id="ARBA00023242"/>
    </source>
</evidence>
<reference evidence="11" key="2">
    <citation type="submission" date="2020-05" db="UniProtKB">
        <authorList>
            <consortium name="EnsemblMetazoa"/>
        </authorList>
    </citation>
    <scope>IDENTIFICATION</scope>
    <source>
        <strain evidence="11">CM1001059</strain>
    </source>
</reference>
<comment type="subcellular location">
    <subcellularLocation>
        <location evidence="1">Nucleus</location>
    </subcellularLocation>
</comment>
<evidence type="ECO:0000256" key="7">
    <source>
        <dbReference type="ARBA" id="ARBA00023125"/>
    </source>
</evidence>
<proteinExistence type="predicted"/>
<organism evidence="11 12">
    <name type="scientific">Anopheles melas</name>
    <dbReference type="NCBI Taxonomy" id="34690"/>
    <lineage>
        <taxon>Eukaryota</taxon>
        <taxon>Metazoa</taxon>
        <taxon>Ecdysozoa</taxon>
        <taxon>Arthropoda</taxon>
        <taxon>Hexapoda</taxon>
        <taxon>Insecta</taxon>
        <taxon>Pterygota</taxon>
        <taxon>Neoptera</taxon>
        <taxon>Endopterygota</taxon>
        <taxon>Diptera</taxon>
        <taxon>Nematocera</taxon>
        <taxon>Culicoidea</taxon>
        <taxon>Culicidae</taxon>
        <taxon>Anophelinae</taxon>
        <taxon>Anopheles</taxon>
    </lineage>
</organism>
<evidence type="ECO:0000256" key="1">
    <source>
        <dbReference type="ARBA" id="ARBA00004123"/>
    </source>
</evidence>
<dbReference type="GO" id="GO:0003677">
    <property type="term" value="F:DNA binding"/>
    <property type="evidence" value="ECO:0007669"/>
    <property type="project" value="UniProtKB-KW"/>
</dbReference>
<evidence type="ECO:0000256" key="3">
    <source>
        <dbReference type="ARBA" id="ARBA00022737"/>
    </source>
</evidence>
<keyword evidence="9" id="KW-0539">Nucleus</keyword>
<keyword evidence="3" id="KW-0677">Repeat</keyword>
<feature type="compositionally biased region" description="Acidic residues" evidence="10">
    <location>
        <begin position="1"/>
        <end position="17"/>
    </location>
</feature>
<evidence type="ECO:0000256" key="10">
    <source>
        <dbReference type="SAM" id="MobiDB-lite"/>
    </source>
</evidence>
<protein>
    <submittedName>
        <fullName evidence="11">Uncharacterized protein</fullName>
    </submittedName>
</protein>
<dbReference type="PANTHER" id="PTHR24383">
    <property type="entry name" value="ZINC FINGER PROTEIN"/>
    <property type="match status" value="1"/>
</dbReference>
<dbReference type="GO" id="GO:0008270">
    <property type="term" value="F:zinc ion binding"/>
    <property type="evidence" value="ECO:0007669"/>
    <property type="project" value="UniProtKB-KW"/>
</dbReference>
<dbReference type="PANTHER" id="PTHR24383:SF20">
    <property type="entry name" value="C2H2-TYPE DOMAIN-CONTAINING PROTEIN"/>
    <property type="match status" value="1"/>
</dbReference>
<evidence type="ECO:0000256" key="2">
    <source>
        <dbReference type="ARBA" id="ARBA00022723"/>
    </source>
</evidence>
<evidence type="ECO:0000256" key="6">
    <source>
        <dbReference type="ARBA" id="ARBA00023015"/>
    </source>
</evidence>
<keyword evidence="12" id="KW-1185">Reference proteome</keyword>
<feature type="region of interest" description="Disordered" evidence="10">
    <location>
        <begin position="1"/>
        <end position="101"/>
    </location>
</feature>
<keyword evidence="4" id="KW-0863">Zinc-finger</keyword>
<reference evidence="12" key="1">
    <citation type="submission" date="2014-01" db="EMBL/GenBank/DDBJ databases">
        <title>The Genome Sequence of Anopheles melas CM1001059_A (V2).</title>
        <authorList>
            <consortium name="The Broad Institute Genomics Platform"/>
            <person name="Neafsey D.E."/>
            <person name="Besansky N."/>
            <person name="Howell P."/>
            <person name="Walton C."/>
            <person name="Young S.K."/>
            <person name="Zeng Q."/>
            <person name="Gargeya S."/>
            <person name="Fitzgerald M."/>
            <person name="Haas B."/>
            <person name="Abouelleil A."/>
            <person name="Allen A.W."/>
            <person name="Alvarado L."/>
            <person name="Arachchi H.M."/>
            <person name="Berlin A.M."/>
            <person name="Chapman S.B."/>
            <person name="Gainer-Dewar J."/>
            <person name="Goldberg J."/>
            <person name="Griggs A."/>
            <person name="Gujja S."/>
            <person name="Hansen M."/>
            <person name="Howarth C."/>
            <person name="Imamovic A."/>
            <person name="Ireland A."/>
            <person name="Larimer J."/>
            <person name="McCowan C."/>
            <person name="Murphy C."/>
            <person name="Pearson M."/>
            <person name="Poon T.W."/>
            <person name="Priest M."/>
            <person name="Roberts A."/>
            <person name="Saif S."/>
            <person name="Shea T."/>
            <person name="Sisk P."/>
            <person name="Sykes S."/>
            <person name="Wortman J."/>
            <person name="Nusbaum C."/>
            <person name="Birren B."/>
        </authorList>
    </citation>
    <scope>NUCLEOTIDE SEQUENCE [LARGE SCALE GENOMIC DNA]</scope>
    <source>
        <strain evidence="12">CM1001059</strain>
    </source>
</reference>